<keyword evidence="1" id="KW-0732">Signal</keyword>
<dbReference type="AlphaFoldDB" id="A0A0H5RD16"/>
<reference evidence="3" key="1">
    <citation type="submission" date="2015-04" db="EMBL/GenBank/DDBJ databases">
        <title>The genome sequence of the plant pathogenic Rhizarian Plasmodiophora brassicae reveals insights in its biotrophic life cycle and the origin of chitin synthesis.</title>
        <authorList>
            <person name="Schwelm A."/>
            <person name="Fogelqvist J."/>
            <person name="Knaust A."/>
            <person name="Julke S."/>
            <person name="Lilja T."/>
            <person name="Dhandapani V."/>
            <person name="Bonilla-Rosso G."/>
            <person name="Karlsson M."/>
            <person name="Shevchenko A."/>
            <person name="Choi S.R."/>
            <person name="Kim H.G."/>
            <person name="Park J.Y."/>
            <person name="Lim Y.P."/>
            <person name="Ludwig-Muller J."/>
            <person name="Dixelius C."/>
        </authorList>
    </citation>
    <scope>NUCLEOTIDE SEQUENCE</scope>
    <source>
        <tissue evidence="3">Potato root galls</tissue>
    </source>
</reference>
<name>A0A0H5RD16_9EUKA</name>
<evidence type="ECO:0000313" key="3">
    <source>
        <dbReference type="EMBL" id="CRZ11492.1"/>
    </source>
</evidence>
<feature type="domain" description="Bulb-type lectin" evidence="2">
    <location>
        <begin position="27"/>
        <end position="150"/>
    </location>
</feature>
<organism evidence="3">
    <name type="scientific">Spongospora subterranea</name>
    <dbReference type="NCBI Taxonomy" id="70186"/>
    <lineage>
        <taxon>Eukaryota</taxon>
        <taxon>Sar</taxon>
        <taxon>Rhizaria</taxon>
        <taxon>Endomyxa</taxon>
        <taxon>Phytomyxea</taxon>
        <taxon>Plasmodiophorida</taxon>
        <taxon>Plasmodiophoridae</taxon>
        <taxon>Spongospora</taxon>
    </lineage>
</organism>
<dbReference type="EMBL" id="HACM01011050">
    <property type="protein sequence ID" value="CRZ11492.1"/>
    <property type="molecule type" value="Transcribed_RNA"/>
</dbReference>
<evidence type="ECO:0000259" key="2">
    <source>
        <dbReference type="PROSITE" id="PS50927"/>
    </source>
</evidence>
<dbReference type="InterPro" id="IPR001480">
    <property type="entry name" value="Bulb-type_lectin_dom"/>
</dbReference>
<feature type="chain" id="PRO_5005223165" description="Bulb-type lectin domain-containing protein" evidence="1">
    <location>
        <begin position="22"/>
        <end position="174"/>
    </location>
</feature>
<proteinExistence type="predicted"/>
<evidence type="ECO:0000256" key="1">
    <source>
        <dbReference type="SAM" id="SignalP"/>
    </source>
</evidence>
<sequence length="174" mass="18731">MNAFSAVLIVSAMTMLASSSALTYPQSSLLIPGQSLPDGEARWSPNLQYRMEMWNGDLFLEQWSSDLKNPNGSYIMTVWSICSLGKGVGGDLTLNPDGTLELRDANQTVLWTHSCNVNGTADAPYFAMVTDGGDLVEYKGNGTDVVWTSADVSTQNPIAGSVAKFQYGDCTLSK</sequence>
<dbReference type="SUPFAM" id="SSF51110">
    <property type="entry name" value="alpha-D-mannose-specific plant lectins"/>
    <property type="match status" value="1"/>
</dbReference>
<dbReference type="PROSITE" id="PS50927">
    <property type="entry name" value="BULB_LECTIN"/>
    <property type="match status" value="1"/>
</dbReference>
<dbReference type="Gene3D" id="2.90.10.10">
    <property type="entry name" value="Bulb-type lectin domain"/>
    <property type="match status" value="1"/>
</dbReference>
<protein>
    <recommendedName>
        <fullName evidence="2">Bulb-type lectin domain-containing protein</fullName>
    </recommendedName>
</protein>
<dbReference type="InterPro" id="IPR036426">
    <property type="entry name" value="Bulb-type_lectin_dom_sf"/>
</dbReference>
<accession>A0A0H5RD16</accession>
<feature type="signal peptide" evidence="1">
    <location>
        <begin position="1"/>
        <end position="21"/>
    </location>
</feature>